<dbReference type="InterPro" id="IPR043128">
    <property type="entry name" value="Rev_trsase/Diguanyl_cyclase"/>
</dbReference>
<comment type="similarity">
    <text evidence="1">Belongs to the DNA polymerase type-Y family.</text>
</comment>
<dbReference type="Proteomes" id="UP000651057">
    <property type="component" value="Unassembled WGS sequence"/>
</dbReference>
<dbReference type="Gene3D" id="3.30.70.270">
    <property type="match status" value="1"/>
</dbReference>
<dbReference type="InterPro" id="IPR036775">
    <property type="entry name" value="DNA_pol_Y-fam_lit_finger_sf"/>
</dbReference>
<accession>A0A937DBS4</accession>
<dbReference type="GO" id="GO:0003684">
    <property type="term" value="F:damaged DNA binding"/>
    <property type="evidence" value="ECO:0007669"/>
    <property type="project" value="InterPro"/>
</dbReference>
<dbReference type="Pfam" id="PF13438">
    <property type="entry name" value="DUF4113"/>
    <property type="match status" value="1"/>
</dbReference>
<dbReference type="PANTHER" id="PTHR11076:SF34">
    <property type="entry name" value="PROTEIN UMUC"/>
    <property type="match status" value="1"/>
</dbReference>
<reference evidence="7" key="1">
    <citation type="submission" date="2021-01" db="EMBL/GenBank/DDBJ databases">
        <authorList>
            <person name="Zhong Y.L."/>
        </authorList>
    </citation>
    <scope>NUCLEOTIDE SEQUENCE</scope>
    <source>
        <strain evidence="7">KCTC 23302</strain>
    </source>
</reference>
<comment type="caution">
    <text evidence="7">The sequence shown here is derived from an EMBL/GenBank/DDBJ whole genome shotgun (WGS) entry which is preliminary data.</text>
</comment>
<keyword evidence="2" id="KW-0227">DNA damage</keyword>
<evidence type="ECO:0000259" key="6">
    <source>
        <dbReference type="PROSITE" id="PS50173"/>
    </source>
</evidence>
<dbReference type="Gene3D" id="3.30.1490.100">
    <property type="entry name" value="DNA polymerase, Y-family, little finger domain"/>
    <property type="match status" value="1"/>
</dbReference>
<evidence type="ECO:0000256" key="1">
    <source>
        <dbReference type="ARBA" id="ARBA00010945"/>
    </source>
</evidence>
<evidence type="ECO:0000256" key="2">
    <source>
        <dbReference type="ARBA" id="ARBA00022763"/>
    </source>
</evidence>
<dbReference type="PANTHER" id="PTHR11076">
    <property type="entry name" value="DNA REPAIR POLYMERASE UMUC / TRANSFERASE FAMILY MEMBER"/>
    <property type="match status" value="1"/>
</dbReference>
<dbReference type="AlphaFoldDB" id="A0A937DBS4"/>
<keyword evidence="8" id="KW-1185">Reference proteome</keyword>
<protein>
    <submittedName>
        <fullName evidence="7">Y-family DNA polymerase</fullName>
    </submittedName>
</protein>
<dbReference type="RefSeq" id="WP_201924570.1">
    <property type="nucleotide sequence ID" value="NZ_BAABAX010000013.1"/>
</dbReference>
<feature type="domain" description="UmuC" evidence="6">
    <location>
        <begin position="2"/>
        <end position="187"/>
    </location>
</feature>
<dbReference type="InterPro" id="IPR050116">
    <property type="entry name" value="DNA_polymerase-Y"/>
</dbReference>
<dbReference type="Pfam" id="PF11799">
    <property type="entry name" value="IMS_C"/>
    <property type="match status" value="1"/>
</dbReference>
<dbReference type="SUPFAM" id="SSF100879">
    <property type="entry name" value="Lesion bypass DNA polymerase (Y-family), little finger domain"/>
    <property type="match status" value="1"/>
</dbReference>
<dbReference type="SUPFAM" id="SSF56672">
    <property type="entry name" value="DNA/RNA polymerases"/>
    <property type="match status" value="1"/>
</dbReference>
<keyword evidence="5" id="KW-0742">SOS response</keyword>
<evidence type="ECO:0000313" key="7">
    <source>
        <dbReference type="EMBL" id="MBL0686037.1"/>
    </source>
</evidence>
<dbReference type="EMBL" id="JAERQJ010000017">
    <property type="protein sequence ID" value="MBL0686037.1"/>
    <property type="molecule type" value="Genomic_DNA"/>
</dbReference>
<keyword evidence="4" id="KW-0234">DNA repair</keyword>
<sequence length="418" mass="48017">MMALIDCNNFYASCERVFNPSLIGKPVVVLSNNDGCVIARSNEAKALGIPMGAPAFEYQKIFTENDIKVFSSNYALYGDMSQRVMNVISRYSPEIEVYSIDESFVKFSGFDRYNLWEYGLEIKKAVYTITGIPISIGIAQTKALAKVANKIAKKFPDQTRGVYVMDSKEKEYKGLKWTKIEDVWGIGRQFTKRLQRINVTRANEFIDLPNEYVRKEFSIVGLRLKRELEGLPTLELEEVKNKKAIATTRSQKKDVLDYETLKERIATYAVSCAEKLRRQNSAANVVYVFVRTNPFKENIAHYGNSIAVSLPYPSNSSITISRYAEQGLRSIYKKGYAYKKIGVIVMGIVPENERQLNLFCNEDPRHKNLMKIIDQVNQREGNTKIRLASQDLGRKWKMRQERLSPFYTTKWEDIITVK</sequence>
<dbReference type="GO" id="GO:0042276">
    <property type="term" value="P:error-prone translesion synthesis"/>
    <property type="evidence" value="ECO:0007669"/>
    <property type="project" value="TreeGrafter"/>
</dbReference>
<gene>
    <name evidence="7" type="ORF">JJQ60_21095</name>
</gene>
<dbReference type="CDD" id="cd01700">
    <property type="entry name" value="PolY_Pol_V_umuC"/>
    <property type="match status" value="1"/>
</dbReference>
<dbReference type="InterPro" id="IPR043502">
    <property type="entry name" value="DNA/RNA_pol_sf"/>
</dbReference>
<dbReference type="InterPro" id="IPR025188">
    <property type="entry name" value="DUF4113"/>
</dbReference>
<dbReference type="PROSITE" id="PS50173">
    <property type="entry name" value="UMUC"/>
    <property type="match status" value="1"/>
</dbReference>
<dbReference type="GO" id="GO:0006281">
    <property type="term" value="P:DNA repair"/>
    <property type="evidence" value="ECO:0007669"/>
    <property type="project" value="UniProtKB-KW"/>
</dbReference>
<dbReference type="InterPro" id="IPR017961">
    <property type="entry name" value="DNA_pol_Y-fam_little_finger"/>
</dbReference>
<evidence type="ECO:0000256" key="4">
    <source>
        <dbReference type="ARBA" id="ARBA00023204"/>
    </source>
</evidence>
<name>A0A937DBS4_9FLAO</name>
<keyword evidence="3" id="KW-0741">SOS mutagenesis</keyword>
<evidence type="ECO:0000256" key="5">
    <source>
        <dbReference type="ARBA" id="ARBA00023236"/>
    </source>
</evidence>
<dbReference type="GO" id="GO:0005829">
    <property type="term" value="C:cytosol"/>
    <property type="evidence" value="ECO:0007669"/>
    <property type="project" value="TreeGrafter"/>
</dbReference>
<dbReference type="Gene3D" id="3.40.1170.60">
    <property type="match status" value="1"/>
</dbReference>
<dbReference type="Pfam" id="PF00817">
    <property type="entry name" value="IMS"/>
    <property type="match status" value="1"/>
</dbReference>
<evidence type="ECO:0000313" key="8">
    <source>
        <dbReference type="Proteomes" id="UP000651057"/>
    </source>
</evidence>
<organism evidence="7 8">
    <name type="scientific">Aquimarina mytili</name>
    <dbReference type="NCBI Taxonomy" id="874423"/>
    <lineage>
        <taxon>Bacteria</taxon>
        <taxon>Pseudomonadati</taxon>
        <taxon>Bacteroidota</taxon>
        <taxon>Flavobacteriia</taxon>
        <taxon>Flavobacteriales</taxon>
        <taxon>Flavobacteriaceae</taxon>
        <taxon>Aquimarina</taxon>
    </lineage>
</organism>
<dbReference type="GO" id="GO:0003887">
    <property type="term" value="F:DNA-directed DNA polymerase activity"/>
    <property type="evidence" value="ECO:0007669"/>
    <property type="project" value="TreeGrafter"/>
</dbReference>
<proteinExistence type="inferred from homology"/>
<evidence type="ECO:0000256" key="3">
    <source>
        <dbReference type="ARBA" id="ARBA00023199"/>
    </source>
</evidence>
<dbReference type="InterPro" id="IPR001126">
    <property type="entry name" value="UmuC"/>
</dbReference>
<dbReference type="GO" id="GO:0009432">
    <property type="term" value="P:SOS response"/>
    <property type="evidence" value="ECO:0007669"/>
    <property type="project" value="UniProtKB-KW"/>
</dbReference>